<protein>
    <submittedName>
        <fullName evidence="2">Uncharacterized protein</fullName>
    </submittedName>
</protein>
<feature type="compositionally biased region" description="Pro residues" evidence="1">
    <location>
        <begin position="189"/>
        <end position="198"/>
    </location>
</feature>
<evidence type="ECO:0000256" key="1">
    <source>
        <dbReference type="SAM" id="MobiDB-lite"/>
    </source>
</evidence>
<sequence length="204" mass="22045">MAKSTWRTVQRPFNLNNLKSRAKSSPFSTQPGTPAPSPAAPTANATPSVTPAPVLPAPPALRARRSKFSPSRTRCESVAKQIADQDSSSPPPYHGSSTQQTCIDSTGPSTTKKRKRKARSEAESDEMVAFANSLDDFNVDPVTHPETQSIHPSANFHQSDPWIRRMLPPESICRPPSPPTTDLTNCPARPSPPTPPTPSLFSDI</sequence>
<feature type="compositionally biased region" description="Polar residues" evidence="1">
    <location>
        <begin position="95"/>
        <end position="108"/>
    </location>
</feature>
<feature type="compositionally biased region" description="Polar residues" evidence="1">
    <location>
        <begin position="145"/>
        <end position="158"/>
    </location>
</feature>
<feature type="region of interest" description="Disordered" evidence="1">
    <location>
        <begin position="137"/>
        <end position="204"/>
    </location>
</feature>
<feature type="compositionally biased region" description="Polar residues" evidence="1">
    <location>
        <begin position="1"/>
        <end position="27"/>
    </location>
</feature>
<evidence type="ECO:0000313" key="2">
    <source>
        <dbReference type="EMBL" id="TYJ51527.1"/>
    </source>
</evidence>
<accession>A0A5D3AIY7</accession>
<dbReference type="EMBL" id="NIDF01000223">
    <property type="protein sequence ID" value="TYJ51527.1"/>
    <property type="molecule type" value="Genomic_DNA"/>
</dbReference>
<name>A0A5D3AIY7_9TREE</name>
<gene>
    <name evidence="2" type="ORF">B9479_007893</name>
</gene>
<reference evidence="2 3" key="1">
    <citation type="submission" date="2017-05" db="EMBL/GenBank/DDBJ databases">
        <title>The Genome Sequence of Tsuchiyaea wingfieldii DSM 27421.</title>
        <authorList>
            <person name="Cuomo C."/>
            <person name="Passer A."/>
            <person name="Billmyre B."/>
            <person name="Heitman J."/>
        </authorList>
    </citation>
    <scope>NUCLEOTIDE SEQUENCE [LARGE SCALE GENOMIC DNA]</scope>
    <source>
        <strain evidence="2 3">DSM 27421</strain>
    </source>
</reference>
<evidence type="ECO:0000313" key="3">
    <source>
        <dbReference type="Proteomes" id="UP000322245"/>
    </source>
</evidence>
<proteinExistence type="predicted"/>
<keyword evidence="3" id="KW-1185">Reference proteome</keyword>
<dbReference type="Proteomes" id="UP000322245">
    <property type="component" value="Unassembled WGS sequence"/>
</dbReference>
<comment type="caution">
    <text evidence="2">The sequence shown here is derived from an EMBL/GenBank/DDBJ whole genome shotgun (WGS) entry which is preliminary data.</text>
</comment>
<dbReference type="AlphaFoldDB" id="A0A5D3AIY7"/>
<feature type="compositionally biased region" description="Low complexity" evidence="1">
    <location>
        <begin position="40"/>
        <end position="52"/>
    </location>
</feature>
<feature type="region of interest" description="Disordered" evidence="1">
    <location>
        <begin position="1"/>
        <end position="125"/>
    </location>
</feature>
<organism evidence="2 3">
    <name type="scientific">Cryptococcus floricola</name>
    <dbReference type="NCBI Taxonomy" id="2591691"/>
    <lineage>
        <taxon>Eukaryota</taxon>
        <taxon>Fungi</taxon>
        <taxon>Dikarya</taxon>
        <taxon>Basidiomycota</taxon>
        <taxon>Agaricomycotina</taxon>
        <taxon>Tremellomycetes</taxon>
        <taxon>Tremellales</taxon>
        <taxon>Cryptococcaceae</taxon>
        <taxon>Cryptococcus</taxon>
    </lineage>
</organism>